<dbReference type="EMBL" id="MN740208">
    <property type="protein sequence ID" value="QHT93539.1"/>
    <property type="molecule type" value="Genomic_DNA"/>
</dbReference>
<keyword evidence="1" id="KW-0472">Membrane</keyword>
<evidence type="ECO:0000313" key="3">
    <source>
        <dbReference type="EMBL" id="QHT93539.1"/>
    </source>
</evidence>
<dbReference type="InterPro" id="IPR017946">
    <property type="entry name" value="PLC-like_Pdiesterase_TIM-brl"/>
</dbReference>
<dbReference type="PROSITE" id="PS50007">
    <property type="entry name" value="PIPLC_X_DOMAIN"/>
    <property type="match status" value="1"/>
</dbReference>
<keyword evidence="1" id="KW-1133">Transmembrane helix</keyword>
<feature type="domain" description="Phosphatidylinositol-specific phospholipase C X" evidence="2">
    <location>
        <begin position="85"/>
        <end position="235"/>
    </location>
</feature>
<dbReference type="GO" id="GO:0004435">
    <property type="term" value="F:phosphatidylinositol-4,5-bisphosphate phospholipase C activity"/>
    <property type="evidence" value="ECO:0007669"/>
    <property type="project" value="TreeGrafter"/>
</dbReference>
<organism evidence="3">
    <name type="scientific">viral metagenome</name>
    <dbReference type="NCBI Taxonomy" id="1070528"/>
    <lineage>
        <taxon>unclassified sequences</taxon>
        <taxon>metagenomes</taxon>
        <taxon>organismal metagenomes</taxon>
    </lineage>
</organism>
<name>A0A6C0IL51_9ZZZZ</name>
<dbReference type="GO" id="GO:0035556">
    <property type="term" value="P:intracellular signal transduction"/>
    <property type="evidence" value="ECO:0007669"/>
    <property type="project" value="InterPro"/>
</dbReference>
<dbReference type="GO" id="GO:0006629">
    <property type="term" value="P:lipid metabolic process"/>
    <property type="evidence" value="ECO:0007669"/>
    <property type="project" value="InterPro"/>
</dbReference>
<reference evidence="3" key="1">
    <citation type="journal article" date="2020" name="Nature">
        <title>Giant virus diversity and host interactions through global metagenomics.</title>
        <authorList>
            <person name="Schulz F."/>
            <person name="Roux S."/>
            <person name="Paez-Espino D."/>
            <person name="Jungbluth S."/>
            <person name="Walsh D.A."/>
            <person name="Denef V.J."/>
            <person name="McMahon K.D."/>
            <person name="Konstantinidis K.T."/>
            <person name="Eloe-Fadrosh E.A."/>
            <person name="Kyrpides N.C."/>
            <person name="Woyke T."/>
        </authorList>
    </citation>
    <scope>NUCLEOTIDE SEQUENCE</scope>
    <source>
        <strain evidence="3">GVMAG-M-3300024252-29</strain>
    </source>
</reference>
<dbReference type="InterPro" id="IPR000909">
    <property type="entry name" value="PLipase_C_PInositol-sp_X_dom"/>
</dbReference>
<keyword evidence="1" id="KW-0812">Transmembrane</keyword>
<accession>A0A6C0IL51</accession>
<sequence length="380" mass="43656">MDKSNSNGSGDMAGNAMDFINKLKDKYIVTILTIMIIGILIALVFFYYGVFNLENTTCKTYDEMYTAINPHIRSITEAENFKYMFRDYYIKTAANCCNTGNVKNGVVSTCALRNVIKDGVRGLDFEIYSMNDRPVVASSTLDKYTVKELYNKVDFEDVMGVIVNYAFSRGSCPNPDDPIIIHIRFMSQNQTMYETLASIFKQHEKRLLPSGFHYENRRQNLGEAPLLRLRKKIVVVVCNTNKTYLDVKPFYKYVNMTSGSMFMRYYTNDQIRNVPSAEEQVKYDKKNMSIVVPDRQSDPPNPGSVATRKMGIQLTAMQYYLNDTSLQEMREFFNRQNTAFVLKPENLRFVQKYIPAPKKQNPKLSFATKTGSAQGIKFNI</sequence>
<evidence type="ECO:0000256" key="1">
    <source>
        <dbReference type="SAM" id="Phobius"/>
    </source>
</evidence>
<dbReference type="SUPFAM" id="SSF51695">
    <property type="entry name" value="PLC-like phosphodiesterases"/>
    <property type="match status" value="1"/>
</dbReference>
<dbReference type="InterPro" id="IPR001192">
    <property type="entry name" value="PI-PLC_fam"/>
</dbReference>
<dbReference type="Pfam" id="PF00388">
    <property type="entry name" value="PI-PLC-X"/>
    <property type="match status" value="1"/>
</dbReference>
<dbReference type="PANTHER" id="PTHR10336">
    <property type="entry name" value="PHOSPHOINOSITIDE-SPECIFIC PHOSPHOLIPASE C FAMILY PROTEIN"/>
    <property type="match status" value="1"/>
</dbReference>
<proteinExistence type="predicted"/>
<dbReference type="Gene3D" id="3.20.20.190">
    <property type="entry name" value="Phosphatidylinositol (PI) phosphodiesterase"/>
    <property type="match status" value="1"/>
</dbReference>
<dbReference type="AlphaFoldDB" id="A0A6C0IL51"/>
<protein>
    <recommendedName>
        <fullName evidence="2">Phosphatidylinositol-specific phospholipase C X domain-containing protein</fullName>
    </recommendedName>
</protein>
<feature type="transmembrane region" description="Helical" evidence="1">
    <location>
        <begin position="27"/>
        <end position="50"/>
    </location>
</feature>
<evidence type="ECO:0000259" key="2">
    <source>
        <dbReference type="Pfam" id="PF00388"/>
    </source>
</evidence>